<reference evidence="2" key="1">
    <citation type="submission" date="2014-11" db="EMBL/GenBank/DDBJ databases">
        <authorList>
            <person name="Amaro Gonzalez C."/>
        </authorList>
    </citation>
    <scope>NUCLEOTIDE SEQUENCE</scope>
</reference>
<evidence type="ECO:0000256" key="1">
    <source>
        <dbReference type="SAM" id="Phobius"/>
    </source>
</evidence>
<dbReference type="EMBL" id="GBXM01015203">
    <property type="protein sequence ID" value="JAH93374.1"/>
    <property type="molecule type" value="Transcribed_RNA"/>
</dbReference>
<protein>
    <submittedName>
        <fullName evidence="2">Uncharacterized protein</fullName>
    </submittedName>
</protein>
<keyword evidence="1" id="KW-0472">Membrane</keyword>
<organism evidence="2">
    <name type="scientific">Anguilla anguilla</name>
    <name type="common">European freshwater eel</name>
    <name type="synonym">Muraena anguilla</name>
    <dbReference type="NCBI Taxonomy" id="7936"/>
    <lineage>
        <taxon>Eukaryota</taxon>
        <taxon>Metazoa</taxon>
        <taxon>Chordata</taxon>
        <taxon>Craniata</taxon>
        <taxon>Vertebrata</taxon>
        <taxon>Euteleostomi</taxon>
        <taxon>Actinopterygii</taxon>
        <taxon>Neopterygii</taxon>
        <taxon>Teleostei</taxon>
        <taxon>Anguilliformes</taxon>
        <taxon>Anguillidae</taxon>
        <taxon>Anguilla</taxon>
    </lineage>
</organism>
<proteinExistence type="predicted"/>
<accession>A0A0E9WSH3</accession>
<reference evidence="2" key="2">
    <citation type="journal article" date="2015" name="Fish Shellfish Immunol.">
        <title>Early steps in the European eel (Anguilla anguilla)-Vibrio vulnificus interaction in the gills: Role of the RtxA13 toxin.</title>
        <authorList>
            <person name="Callol A."/>
            <person name="Pajuelo D."/>
            <person name="Ebbesson L."/>
            <person name="Teles M."/>
            <person name="MacKenzie S."/>
            <person name="Amaro C."/>
        </authorList>
    </citation>
    <scope>NUCLEOTIDE SEQUENCE</scope>
</reference>
<dbReference type="AlphaFoldDB" id="A0A0E9WSH3"/>
<keyword evidence="1" id="KW-0812">Transmembrane</keyword>
<evidence type="ECO:0000313" key="2">
    <source>
        <dbReference type="EMBL" id="JAH93374.1"/>
    </source>
</evidence>
<sequence length="61" mass="6985">MHNSLHNEGLPCFAYYIRVVSMYIISVIFGSGYPQYFVFSHLLASINHGFKIVLLNTKYIG</sequence>
<feature type="transmembrane region" description="Helical" evidence="1">
    <location>
        <begin position="12"/>
        <end position="30"/>
    </location>
</feature>
<keyword evidence="1" id="KW-1133">Transmembrane helix</keyword>
<name>A0A0E9WSH3_ANGAN</name>